<organism evidence="1">
    <name type="scientific">Haemonchus placei</name>
    <name type="common">Barber's pole worm</name>
    <dbReference type="NCBI Taxonomy" id="6290"/>
    <lineage>
        <taxon>Eukaryota</taxon>
        <taxon>Metazoa</taxon>
        <taxon>Ecdysozoa</taxon>
        <taxon>Nematoda</taxon>
        <taxon>Chromadorea</taxon>
        <taxon>Rhabditida</taxon>
        <taxon>Rhabditina</taxon>
        <taxon>Rhabditomorpha</taxon>
        <taxon>Strongyloidea</taxon>
        <taxon>Trichostrongylidae</taxon>
        <taxon>Haemonchus</taxon>
    </lineage>
</organism>
<accession>A0A0N4W943</accession>
<dbReference type="AlphaFoldDB" id="A0A0N4W943"/>
<dbReference type="WBParaSite" id="HPLM_0000678401-mRNA-1">
    <property type="protein sequence ID" value="HPLM_0000678401-mRNA-1"/>
    <property type="gene ID" value="HPLM_0000678401"/>
</dbReference>
<reference evidence="1" key="1">
    <citation type="submission" date="2017-02" db="UniProtKB">
        <authorList>
            <consortium name="WormBaseParasite"/>
        </authorList>
    </citation>
    <scope>IDENTIFICATION</scope>
</reference>
<name>A0A0N4W943_HAEPC</name>
<evidence type="ECO:0000313" key="1">
    <source>
        <dbReference type="WBParaSite" id="HPLM_0000678401-mRNA-1"/>
    </source>
</evidence>
<proteinExistence type="predicted"/>
<protein>
    <submittedName>
        <fullName evidence="1">Transposase</fullName>
    </submittedName>
</protein>
<sequence length="31" mass="3646">LHFQRQTFADESLVSLTYSELLISIDYLKTN</sequence>